<evidence type="ECO:0000256" key="1">
    <source>
        <dbReference type="SAM" id="MobiDB-lite"/>
    </source>
</evidence>
<dbReference type="AlphaFoldDB" id="A0A0B8N3K1"/>
<evidence type="ECO:0000313" key="2">
    <source>
        <dbReference type="EMBL" id="GAM33451.1"/>
    </source>
</evidence>
<protein>
    <submittedName>
        <fullName evidence="2">Uncharacterized protein</fullName>
    </submittedName>
</protein>
<reference evidence="3" key="1">
    <citation type="journal article" date="2015" name="Genome Announc.">
        <title>Draft genome sequence of Talaromyces cellulolyticus strain Y-94, a source of lignocellulosic biomass-degrading enzymes.</title>
        <authorList>
            <person name="Fujii T."/>
            <person name="Koike H."/>
            <person name="Sawayama S."/>
            <person name="Yano S."/>
            <person name="Inoue H."/>
        </authorList>
    </citation>
    <scope>NUCLEOTIDE SEQUENCE [LARGE SCALE GENOMIC DNA]</scope>
    <source>
        <strain evidence="3">Y-94</strain>
    </source>
</reference>
<keyword evidence="3" id="KW-1185">Reference proteome</keyword>
<feature type="region of interest" description="Disordered" evidence="1">
    <location>
        <begin position="1"/>
        <end position="57"/>
    </location>
</feature>
<dbReference type="Proteomes" id="UP000053095">
    <property type="component" value="Unassembled WGS sequence"/>
</dbReference>
<accession>A0A0B8N3K1</accession>
<gene>
    <name evidence="2" type="ORF">TCE0_004f00349</name>
</gene>
<feature type="compositionally biased region" description="Polar residues" evidence="1">
    <location>
        <begin position="15"/>
        <end position="27"/>
    </location>
</feature>
<feature type="region of interest" description="Disordered" evidence="1">
    <location>
        <begin position="212"/>
        <end position="250"/>
    </location>
</feature>
<evidence type="ECO:0000313" key="3">
    <source>
        <dbReference type="Proteomes" id="UP000053095"/>
    </source>
</evidence>
<dbReference type="EMBL" id="DF933800">
    <property type="protein sequence ID" value="GAM33451.1"/>
    <property type="molecule type" value="Genomic_DNA"/>
</dbReference>
<proteinExistence type="predicted"/>
<feature type="compositionally biased region" description="Basic residues" evidence="1">
    <location>
        <begin position="1"/>
        <end position="12"/>
    </location>
</feature>
<name>A0A0B8N3K1_TALPI</name>
<feature type="compositionally biased region" description="Polar residues" evidence="1">
    <location>
        <begin position="41"/>
        <end position="50"/>
    </location>
</feature>
<organism evidence="2 3">
    <name type="scientific">Talaromyces pinophilus</name>
    <name type="common">Penicillium pinophilum</name>
    <dbReference type="NCBI Taxonomy" id="128442"/>
    <lineage>
        <taxon>Eukaryota</taxon>
        <taxon>Fungi</taxon>
        <taxon>Dikarya</taxon>
        <taxon>Ascomycota</taxon>
        <taxon>Pezizomycotina</taxon>
        <taxon>Eurotiomycetes</taxon>
        <taxon>Eurotiomycetidae</taxon>
        <taxon>Eurotiales</taxon>
        <taxon>Trichocomaceae</taxon>
        <taxon>Talaromyces</taxon>
        <taxon>Talaromyces sect. Talaromyces</taxon>
    </lineage>
</organism>
<sequence length="250" mass="27340">MHLSHPHPHSHSGSKLTSINNDSPQTKPKTKTCKDLKRAPSLSSISSADTKSPDEKTRIRRCKIALSSITDSHLKRSSVMNSTLSTLPSVKWSHITDSLLTNILTLKRASIDSATISNVVDVRRATIINSTITDAIRIKKASTQNSSLRRVALLERSTIKNCVVNDCIIYKTDFEGMLLENGIWKGGCLVGRVDQGREVVARALEGGEFSGVEKRVGNNDDESNEQNGMGDVNVSLDKKGNEEALPVYKS</sequence>